<dbReference type="Gene3D" id="1.10.1740.10">
    <property type="match status" value="1"/>
</dbReference>
<proteinExistence type="predicted"/>
<keyword evidence="2" id="KW-1185">Reference proteome</keyword>
<dbReference type="OrthoDB" id="799948at2"/>
<name>A0A495J6S7_9SPHI</name>
<dbReference type="Proteomes" id="UP000268007">
    <property type="component" value="Unassembled WGS sequence"/>
</dbReference>
<organism evidence="1 2">
    <name type="scientific">Mucilaginibacter gracilis</name>
    <dbReference type="NCBI Taxonomy" id="423350"/>
    <lineage>
        <taxon>Bacteria</taxon>
        <taxon>Pseudomonadati</taxon>
        <taxon>Bacteroidota</taxon>
        <taxon>Sphingobacteriia</taxon>
        <taxon>Sphingobacteriales</taxon>
        <taxon>Sphingobacteriaceae</taxon>
        <taxon>Mucilaginibacter</taxon>
    </lineage>
</organism>
<protein>
    <recommendedName>
        <fullName evidence="3">Sigma-70-like protein</fullName>
    </recommendedName>
</protein>
<comment type="caution">
    <text evidence="1">The sequence shown here is derived from an EMBL/GenBank/DDBJ whole genome shotgun (WGS) entry which is preliminary data.</text>
</comment>
<reference evidence="1 2" key="1">
    <citation type="submission" date="2018-10" db="EMBL/GenBank/DDBJ databases">
        <title>Genomic Encyclopedia of Archaeal and Bacterial Type Strains, Phase II (KMG-II): from individual species to whole genera.</title>
        <authorList>
            <person name="Goeker M."/>
        </authorList>
    </citation>
    <scope>NUCLEOTIDE SEQUENCE [LARGE SCALE GENOMIC DNA]</scope>
    <source>
        <strain evidence="1 2">DSM 18602</strain>
    </source>
</reference>
<sequence length="98" mass="10958">MPASLLNNFELLQLLRSRSITGAEALYDQYAPILGLAIFRIVGQKELTHIILEKTICKIWDTVVLYNEQETSLLNWMLNTAKTLAKEAIALPVAAITT</sequence>
<dbReference type="EMBL" id="RBKU01000001">
    <property type="protein sequence ID" value="RKR83719.1"/>
    <property type="molecule type" value="Genomic_DNA"/>
</dbReference>
<accession>A0A495J6S7</accession>
<evidence type="ECO:0000313" key="1">
    <source>
        <dbReference type="EMBL" id="RKR83719.1"/>
    </source>
</evidence>
<evidence type="ECO:0008006" key="3">
    <source>
        <dbReference type="Google" id="ProtNLM"/>
    </source>
</evidence>
<dbReference type="AlphaFoldDB" id="A0A495J6S7"/>
<dbReference type="RefSeq" id="WP_121199184.1">
    <property type="nucleotide sequence ID" value="NZ_RBKU01000001.1"/>
</dbReference>
<gene>
    <name evidence="1" type="ORF">BDD43_3933</name>
</gene>
<evidence type="ECO:0000313" key="2">
    <source>
        <dbReference type="Proteomes" id="UP000268007"/>
    </source>
</evidence>